<accession>Q655S8</accession>
<reference evidence="2" key="2">
    <citation type="submission" date="2001-05" db="EMBL/GenBank/DDBJ databases">
        <title>Oryza sativa nipponbare(GA3) genomic DNA, chromosome 6, PAC clone:P0686E06.</title>
        <authorList>
            <person name="Sasaki T."/>
            <person name="Matsumoto T."/>
            <person name="Yamamoto K."/>
        </authorList>
    </citation>
    <scope>NUCLEOTIDE SEQUENCE</scope>
</reference>
<dbReference type="EMBL" id="AP003635">
    <property type="protein sequence ID" value="BAD45439.1"/>
    <property type="molecule type" value="Genomic_DNA"/>
</dbReference>
<protein>
    <submittedName>
        <fullName evidence="2">Uncharacterized protein</fullName>
    </submittedName>
</protein>
<dbReference type="EMBL" id="AP003633">
    <property type="protein sequence ID" value="BAD45424.1"/>
    <property type="molecule type" value="Genomic_DNA"/>
</dbReference>
<evidence type="ECO:0000313" key="3">
    <source>
        <dbReference type="Proteomes" id="UP000000763"/>
    </source>
</evidence>
<evidence type="ECO:0000313" key="1">
    <source>
        <dbReference type="EMBL" id="BAD45424.1"/>
    </source>
</evidence>
<proteinExistence type="predicted"/>
<sequence>MARVCGELRVVRNTPEESATGYISWLNGACAQLDGIGRRIDEALKQEVCSFSEDSGGDRPPCEVDDAVSREGSDKALSVLGIPSRRSLRFLGGLVETA</sequence>
<gene>
    <name evidence="1" type="ORF">P0637D03.56</name>
    <name evidence="2" type="ORF">P0686E06.19</name>
</gene>
<dbReference type="AlphaFoldDB" id="Q655S8"/>
<name>Q655S8_ORYSJ</name>
<organism evidence="2 3">
    <name type="scientific">Oryza sativa subsp. japonica</name>
    <name type="common">Rice</name>
    <dbReference type="NCBI Taxonomy" id="39947"/>
    <lineage>
        <taxon>Eukaryota</taxon>
        <taxon>Viridiplantae</taxon>
        <taxon>Streptophyta</taxon>
        <taxon>Embryophyta</taxon>
        <taxon>Tracheophyta</taxon>
        <taxon>Spermatophyta</taxon>
        <taxon>Magnoliopsida</taxon>
        <taxon>Liliopsida</taxon>
        <taxon>Poales</taxon>
        <taxon>Poaceae</taxon>
        <taxon>BOP clade</taxon>
        <taxon>Oryzoideae</taxon>
        <taxon>Oryzeae</taxon>
        <taxon>Oryzinae</taxon>
        <taxon>Oryza</taxon>
        <taxon>Oryza sativa</taxon>
    </lineage>
</organism>
<dbReference type="Proteomes" id="UP000000763">
    <property type="component" value="Chromosome 6"/>
</dbReference>
<reference evidence="3" key="4">
    <citation type="journal article" date="2008" name="Nucleic Acids Res.">
        <title>The rice annotation project database (RAP-DB): 2008 update.</title>
        <authorList>
            <consortium name="The rice annotation project (RAP)"/>
        </authorList>
    </citation>
    <scope>GENOME REANNOTATION</scope>
    <source>
        <strain evidence="3">cv. Nipponbare</strain>
    </source>
</reference>
<evidence type="ECO:0000313" key="2">
    <source>
        <dbReference type="EMBL" id="BAD45439.1"/>
    </source>
</evidence>
<reference evidence="3" key="3">
    <citation type="journal article" date="2005" name="Nature">
        <title>The map-based sequence of the rice genome.</title>
        <authorList>
            <consortium name="International rice genome sequencing project (IRGSP)"/>
            <person name="Matsumoto T."/>
            <person name="Wu J."/>
            <person name="Kanamori H."/>
            <person name="Katayose Y."/>
            <person name="Fujisawa M."/>
            <person name="Namiki N."/>
            <person name="Mizuno H."/>
            <person name="Yamamoto K."/>
            <person name="Antonio B.A."/>
            <person name="Baba T."/>
            <person name="Sakata K."/>
            <person name="Nagamura Y."/>
            <person name="Aoki H."/>
            <person name="Arikawa K."/>
            <person name="Arita K."/>
            <person name="Bito T."/>
            <person name="Chiden Y."/>
            <person name="Fujitsuka N."/>
            <person name="Fukunaka R."/>
            <person name="Hamada M."/>
            <person name="Harada C."/>
            <person name="Hayashi A."/>
            <person name="Hijishita S."/>
            <person name="Honda M."/>
            <person name="Hosokawa S."/>
            <person name="Ichikawa Y."/>
            <person name="Idonuma A."/>
            <person name="Iijima M."/>
            <person name="Ikeda M."/>
            <person name="Ikeno M."/>
            <person name="Ito K."/>
            <person name="Ito S."/>
            <person name="Ito T."/>
            <person name="Ito Y."/>
            <person name="Ito Y."/>
            <person name="Iwabuchi A."/>
            <person name="Kamiya K."/>
            <person name="Karasawa W."/>
            <person name="Kurita K."/>
            <person name="Katagiri S."/>
            <person name="Kikuta A."/>
            <person name="Kobayashi H."/>
            <person name="Kobayashi N."/>
            <person name="Machita K."/>
            <person name="Maehara T."/>
            <person name="Masukawa M."/>
            <person name="Mizubayashi T."/>
            <person name="Mukai Y."/>
            <person name="Nagasaki H."/>
            <person name="Nagata Y."/>
            <person name="Naito S."/>
            <person name="Nakashima M."/>
            <person name="Nakama Y."/>
            <person name="Nakamichi Y."/>
            <person name="Nakamura M."/>
            <person name="Meguro A."/>
            <person name="Negishi M."/>
            <person name="Ohta I."/>
            <person name="Ohta T."/>
            <person name="Okamoto M."/>
            <person name="Ono N."/>
            <person name="Saji S."/>
            <person name="Sakaguchi M."/>
            <person name="Sakai K."/>
            <person name="Shibata M."/>
            <person name="Shimokawa T."/>
            <person name="Song J."/>
            <person name="Takazaki Y."/>
            <person name="Terasawa K."/>
            <person name="Tsugane M."/>
            <person name="Tsuji K."/>
            <person name="Ueda S."/>
            <person name="Waki K."/>
            <person name="Yamagata H."/>
            <person name="Yamamoto M."/>
            <person name="Yamamoto S."/>
            <person name="Yamane H."/>
            <person name="Yoshiki S."/>
            <person name="Yoshihara R."/>
            <person name="Yukawa K."/>
            <person name="Zhong H."/>
            <person name="Yano M."/>
            <person name="Yuan Q."/>
            <person name="Ouyang S."/>
            <person name="Liu J."/>
            <person name="Jones K.M."/>
            <person name="Gansberger K."/>
            <person name="Moffat K."/>
            <person name="Hill J."/>
            <person name="Bera J."/>
            <person name="Fadrosh D."/>
            <person name="Jin S."/>
            <person name="Johri S."/>
            <person name="Kim M."/>
            <person name="Overton L."/>
            <person name="Reardon M."/>
            <person name="Tsitrin T."/>
            <person name="Vuong H."/>
            <person name="Weaver B."/>
            <person name="Ciecko A."/>
            <person name="Tallon L."/>
            <person name="Jackson J."/>
            <person name="Pai G."/>
            <person name="Aken S.V."/>
            <person name="Utterback T."/>
            <person name="Reidmuller S."/>
            <person name="Feldblyum T."/>
            <person name="Hsiao J."/>
            <person name="Zismann V."/>
            <person name="Iobst S."/>
            <person name="de Vazeille A.R."/>
            <person name="Buell C.R."/>
            <person name="Ying K."/>
            <person name="Li Y."/>
            <person name="Lu T."/>
            <person name="Huang Y."/>
            <person name="Zhao Q."/>
            <person name="Feng Q."/>
            <person name="Zhang L."/>
            <person name="Zhu J."/>
            <person name="Weng Q."/>
            <person name="Mu J."/>
            <person name="Lu Y."/>
            <person name="Fan D."/>
            <person name="Liu Y."/>
            <person name="Guan J."/>
            <person name="Zhang Y."/>
            <person name="Yu S."/>
            <person name="Liu X."/>
            <person name="Zhang Y."/>
            <person name="Hong G."/>
            <person name="Han B."/>
            <person name="Choisne N."/>
            <person name="Demange N."/>
            <person name="Orjeda G."/>
            <person name="Samain S."/>
            <person name="Cattolico L."/>
            <person name="Pelletier E."/>
            <person name="Couloux A."/>
            <person name="Segurens B."/>
            <person name="Wincker P."/>
            <person name="D'Hont A."/>
            <person name="Scarpelli C."/>
            <person name="Weissenbach J."/>
            <person name="Salanoubat M."/>
            <person name="Quetier F."/>
            <person name="Yu Y."/>
            <person name="Kim H.R."/>
            <person name="Rambo T."/>
            <person name="Currie J."/>
            <person name="Collura K."/>
            <person name="Luo M."/>
            <person name="Yang T."/>
            <person name="Ammiraju J.S.S."/>
            <person name="Engler F."/>
            <person name="Soderlund C."/>
            <person name="Wing R.A."/>
            <person name="Palmer L.E."/>
            <person name="de la Bastide M."/>
            <person name="Spiegel L."/>
            <person name="Nascimento L."/>
            <person name="Zutavern T."/>
            <person name="O'Shaughnessy A."/>
            <person name="Dike S."/>
            <person name="Dedhia N."/>
            <person name="Preston R."/>
            <person name="Balija V."/>
            <person name="McCombie W.R."/>
            <person name="Chow T."/>
            <person name="Chen H."/>
            <person name="Chung M."/>
            <person name="Chen C."/>
            <person name="Shaw J."/>
            <person name="Wu H."/>
            <person name="Hsiao K."/>
            <person name="Chao Y."/>
            <person name="Chu M."/>
            <person name="Cheng C."/>
            <person name="Hour A."/>
            <person name="Lee P."/>
            <person name="Lin S."/>
            <person name="Lin Y."/>
            <person name="Liou J."/>
            <person name="Liu S."/>
            <person name="Hsing Y."/>
            <person name="Raghuvanshi S."/>
            <person name="Mohanty A."/>
            <person name="Bharti A.K."/>
            <person name="Gaur A."/>
            <person name="Gupta V."/>
            <person name="Kumar D."/>
            <person name="Ravi V."/>
            <person name="Vij S."/>
            <person name="Kapur A."/>
            <person name="Khurana P."/>
            <person name="Khurana P."/>
            <person name="Khurana J.P."/>
            <person name="Tyagi A.K."/>
            <person name="Gaikwad K."/>
            <person name="Singh A."/>
            <person name="Dalal V."/>
            <person name="Srivastava S."/>
            <person name="Dixit A."/>
            <person name="Pal A.K."/>
            <person name="Ghazi I.A."/>
            <person name="Yadav M."/>
            <person name="Pandit A."/>
            <person name="Bhargava A."/>
            <person name="Sureshbabu K."/>
            <person name="Batra K."/>
            <person name="Sharma T.R."/>
            <person name="Mohapatra T."/>
            <person name="Singh N.K."/>
            <person name="Messing J."/>
            <person name="Nelson A.B."/>
            <person name="Fuks G."/>
            <person name="Kavchok S."/>
            <person name="Keizer G."/>
            <person name="Linton E."/>
            <person name="Llaca V."/>
            <person name="Song R."/>
            <person name="Tanyolac B."/>
            <person name="Young S."/>
            <person name="Ho-Il K."/>
            <person name="Hahn J.H."/>
            <person name="Sangsakoo G."/>
            <person name="Vanavichit A."/>
            <person name="de Mattos Luiz.A.T."/>
            <person name="Zimmer P.D."/>
            <person name="Malone G."/>
            <person name="Dellagostin O."/>
            <person name="de Oliveira A.C."/>
            <person name="Bevan M."/>
            <person name="Bancroft I."/>
            <person name="Minx P."/>
            <person name="Cordum H."/>
            <person name="Wilson R."/>
            <person name="Cheng Z."/>
            <person name="Jin W."/>
            <person name="Jiang J."/>
            <person name="Leong S.A."/>
            <person name="Iwama H."/>
            <person name="Gojobori T."/>
            <person name="Itoh T."/>
            <person name="Niimura Y."/>
            <person name="Fujii Y."/>
            <person name="Habara T."/>
            <person name="Sakai H."/>
            <person name="Sato Y."/>
            <person name="Wilson G."/>
            <person name="Kumar K."/>
            <person name="McCouch S."/>
            <person name="Juretic N."/>
            <person name="Hoen D."/>
            <person name="Wright S."/>
            <person name="Bruskiewich R."/>
            <person name="Bureau T."/>
            <person name="Miyao A."/>
            <person name="Hirochika H."/>
            <person name="Nishikawa T."/>
            <person name="Kadowaki K."/>
            <person name="Sugiura M."/>
            <person name="Burr B."/>
            <person name="Sasaki T."/>
        </authorList>
    </citation>
    <scope>NUCLEOTIDE SEQUENCE [LARGE SCALE GENOMIC DNA]</scope>
    <source>
        <strain evidence="3">cv. Nipponbare</strain>
    </source>
</reference>
<reference evidence="1" key="1">
    <citation type="submission" date="2001-05" db="EMBL/GenBank/DDBJ databases">
        <title>Oryza sativa nipponbare(GA3) genomic DNA, chromosome 6, PAC clone:P0637D03.</title>
        <authorList>
            <person name="Sasaki T."/>
            <person name="Matsumoto T."/>
            <person name="Yamamoto K."/>
        </authorList>
    </citation>
    <scope>NUCLEOTIDE SEQUENCE</scope>
</reference>